<dbReference type="AlphaFoldDB" id="A0A126QPT4"/>
<organism evidence="2 4">
    <name type="scientific">Pseudodesulfovibrio indicus</name>
    <dbReference type="NCBI Taxonomy" id="1716143"/>
    <lineage>
        <taxon>Bacteria</taxon>
        <taxon>Pseudomonadati</taxon>
        <taxon>Thermodesulfobacteriota</taxon>
        <taxon>Desulfovibrionia</taxon>
        <taxon>Desulfovibrionales</taxon>
        <taxon>Desulfovibrionaceae</taxon>
    </lineage>
</organism>
<dbReference type="KEGG" id="dej:AWY79_13660"/>
<dbReference type="InterPro" id="IPR010181">
    <property type="entry name" value="CGCAxxGCC_motif"/>
</dbReference>
<reference evidence="2 4" key="2">
    <citation type="submission" date="2019-03" db="EMBL/GenBank/DDBJ databases">
        <title>Genomic Encyclopedia of Type Strains, Phase IV (KMG-IV): sequencing the most valuable type-strain genomes for metagenomic binning, comparative biology and taxonomic classification.</title>
        <authorList>
            <person name="Goeker M."/>
        </authorList>
    </citation>
    <scope>NUCLEOTIDE SEQUENCE [LARGE SCALE GENOMIC DNA]</scope>
    <source>
        <strain evidence="2 4">DSM 101483</strain>
    </source>
</reference>
<evidence type="ECO:0000313" key="2">
    <source>
        <dbReference type="EMBL" id="TDT88680.1"/>
    </source>
</evidence>
<evidence type="ECO:0000313" key="3">
    <source>
        <dbReference type="Proteomes" id="UP000055611"/>
    </source>
</evidence>
<dbReference type="OrthoDB" id="163426at2"/>
<evidence type="ECO:0000313" key="1">
    <source>
        <dbReference type="EMBL" id="AMK12080.1"/>
    </source>
</evidence>
<dbReference type="Proteomes" id="UP000055611">
    <property type="component" value="Chromosome"/>
</dbReference>
<reference evidence="1 3" key="1">
    <citation type="journal article" date="2016" name="Front. Microbiol.">
        <title>Genome Sequence of the Piezophilic, Mesophilic Sulfate-Reducing Bacterium Desulfovibrio indicus J2T.</title>
        <authorList>
            <person name="Cao J."/>
            <person name="Maignien L."/>
            <person name="Shao Z."/>
            <person name="Alain K."/>
            <person name="Jebbar M."/>
        </authorList>
    </citation>
    <scope>NUCLEOTIDE SEQUENCE [LARGE SCALE GENOMIC DNA]</scope>
    <source>
        <strain evidence="1 3">J2</strain>
    </source>
</reference>
<accession>A0A126QPT4</accession>
<dbReference type="RefSeq" id="WP_066805038.1">
    <property type="nucleotide sequence ID" value="NZ_CP014206.1"/>
</dbReference>
<protein>
    <submittedName>
        <fullName evidence="2">Redox-active protein with C_GCAxxG_C_C motif</fullName>
    </submittedName>
</protein>
<gene>
    <name evidence="1" type="ORF">AWY79_13660</name>
    <name evidence="2" type="ORF">EDC59_10581</name>
</gene>
<dbReference type="Pfam" id="PF09719">
    <property type="entry name" value="C_GCAxxG_C_C"/>
    <property type="match status" value="1"/>
</dbReference>
<sequence length="151" mass="15727">MLDDNGLRVMELGGKGYCCSQMMVIMALDEMGREDPDLVRAAGGLCNGLGDCSGPCGVLTGSVLALGLYAAKGTDDEEPDDSLPLMLESMRDWFVARTLEYGGTACGDILDGGCGAPHPERCGGLVADANAKVREILVENGLDPAQGRDLS</sequence>
<dbReference type="EMBL" id="SOBK01000005">
    <property type="protein sequence ID" value="TDT88680.1"/>
    <property type="molecule type" value="Genomic_DNA"/>
</dbReference>
<dbReference type="NCBIfam" id="NF045669">
    <property type="entry name" value="DVU1555_fam_CGA"/>
    <property type="match status" value="1"/>
</dbReference>
<dbReference type="Proteomes" id="UP000295506">
    <property type="component" value="Unassembled WGS sequence"/>
</dbReference>
<evidence type="ECO:0000313" key="4">
    <source>
        <dbReference type="Proteomes" id="UP000295506"/>
    </source>
</evidence>
<keyword evidence="3" id="KW-1185">Reference proteome</keyword>
<name>A0A126QPT4_9BACT</name>
<proteinExistence type="predicted"/>
<dbReference type="EMBL" id="CP014206">
    <property type="protein sequence ID" value="AMK12080.1"/>
    <property type="molecule type" value="Genomic_DNA"/>
</dbReference>